<gene>
    <name evidence="1" type="ORF">LVIROSA_LOCUS33474</name>
</gene>
<reference evidence="1 2" key="1">
    <citation type="submission" date="2022-01" db="EMBL/GenBank/DDBJ databases">
        <authorList>
            <person name="Xiong W."/>
            <person name="Schranz E."/>
        </authorList>
    </citation>
    <scope>NUCLEOTIDE SEQUENCE [LARGE SCALE GENOMIC DNA]</scope>
</reference>
<sequence length="77" mass="8744">MSVIKEVSNPWICFRVSNTCTLSYVELFQDSGFCVTRHVVVGFIGDGREITPTTYLLTELVMWHWFIEPISGLAMNG</sequence>
<evidence type="ECO:0000313" key="2">
    <source>
        <dbReference type="Proteomes" id="UP001157418"/>
    </source>
</evidence>
<keyword evidence="2" id="KW-1185">Reference proteome</keyword>
<protein>
    <submittedName>
        <fullName evidence="1">Uncharacterized protein</fullName>
    </submittedName>
</protein>
<organism evidence="1 2">
    <name type="scientific">Lactuca virosa</name>
    <dbReference type="NCBI Taxonomy" id="75947"/>
    <lineage>
        <taxon>Eukaryota</taxon>
        <taxon>Viridiplantae</taxon>
        <taxon>Streptophyta</taxon>
        <taxon>Embryophyta</taxon>
        <taxon>Tracheophyta</taxon>
        <taxon>Spermatophyta</taxon>
        <taxon>Magnoliopsida</taxon>
        <taxon>eudicotyledons</taxon>
        <taxon>Gunneridae</taxon>
        <taxon>Pentapetalae</taxon>
        <taxon>asterids</taxon>
        <taxon>campanulids</taxon>
        <taxon>Asterales</taxon>
        <taxon>Asteraceae</taxon>
        <taxon>Cichorioideae</taxon>
        <taxon>Cichorieae</taxon>
        <taxon>Lactucinae</taxon>
        <taxon>Lactuca</taxon>
    </lineage>
</organism>
<dbReference type="Proteomes" id="UP001157418">
    <property type="component" value="Unassembled WGS sequence"/>
</dbReference>
<evidence type="ECO:0000313" key="1">
    <source>
        <dbReference type="EMBL" id="CAH1447900.1"/>
    </source>
</evidence>
<dbReference type="EMBL" id="CAKMRJ010005634">
    <property type="protein sequence ID" value="CAH1447900.1"/>
    <property type="molecule type" value="Genomic_DNA"/>
</dbReference>
<proteinExistence type="predicted"/>
<dbReference type="AlphaFoldDB" id="A0AAU9PEB9"/>
<name>A0AAU9PEB9_9ASTR</name>
<accession>A0AAU9PEB9</accession>
<comment type="caution">
    <text evidence="1">The sequence shown here is derived from an EMBL/GenBank/DDBJ whole genome shotgun (WGS) entry which is preliminary data.</text>
</comment>